<evidence type="ECO:0000256" key="1">
    <source>
        <dbReference type="ARBA" id="ARBA00022670"/>
    </source>
</evidence>
<dbReference type="GO" id="GO:0006508">
    <property type="term" value="P:proteolysis"/>
    <property type="evidence" value="ECO:0007669"/>
    <property type="project" value="UniProtKB-KW"/>
</dbReference>
<evidence type="ECO:0000313" key="8">
    <source>
        <dbReference type="RefSeq" id="XP_034099189.1"/>
    </source>
</evidence>
<dbReference type="InterPro" id="IPR033116">
    <property type="entry name" value="TRYPSIN_SER"/>
</dbReference>
<evidence type="ECO:0000256" key="4">
    <source>
        <dbReference type="ARBA" id="ARBA00023157"/>
    </source>
</evidence>
<keyword evidence="1 5" id="KW-0645">Protease</keyword>
<evidence type="ECO:0000256" key="2">
    <source>
        <dbReference type="ARBA" id="ARBA00022801"/>
    </source>
</evidence>
<dbReference type="RefSeq" id="XP_034099189.1">
    <property type="nucleotide sequence ID" value="XM_034243298.2"/>
</dbReference>
<keyword evidence="7" id="KW-1185">Reference proteome</keyword>
<keyword evidence="3 5" id="KW-0720">Serine protease</keyword>
<evidence type="ECO:0000256" key="5">
    <source>
        <dbReference type="RuleBase" id="RU363034"/>
    </source>
</evidence>
<dbReference type="SMART" id="SM00020">
    <property type="entry name" value="Tryp_SPc"/>
    <property type="match status" value="1"/>
</dbReference>
<feature type="domain" description="Peptidase S1" evidence="6">
    <location>
        <begin position="99"/>
        <end position="343"/>
    </location>
</feature>
<dbReference type="SUPFAM" id="SSF50494">
    <property type="entry name" value="Trypsin-like serine proteases"/>
    <property type="match status" value="1"/>
</dbReference>
<dbReference type="InterPro" id="IPR018114">
    <property type="entry name" value="TRYPSIN_HIS"/>
</dbReference>
<dbReference type="Pfam" id="PF00089">
    <property type="entry name" value="Trypsin"/>
    <property type="match status" value="1"/>
</dbReference>
<dbReference type="Gene3D" id="2.40.10.10">
    <property type="entry name" value="Trypsin-like serine proteases"/>
    <property type="match status" value="2"/>
</dbReference>
<proteinExistence type="predicted"/>
<dbReference type="CDD" id="cd00190">
    <property type="entry name" value="Tryp_SPc"/>
    <property type="match status" value="1"/>
</dbReference>
<protein>
    <submittedName>
        <fullName evidence="8">Serine protease persephone-like</fullName>
    </submittedName>
</protein>
<dbReference type="InterPro" id="IPR051333">
    <property type="entry name" value="CLIP_Serine_Protease"/>
</dbReference>
<evidence type="ECO:0000256" key="3">
    <source>
        <dbReference type="ARBA" id="ARBA00022825"/>
    </source>
</evidence>
<dbReference type="InterPro" id="IPR001254">
    <property type="entry name" value="Trypsin_dom"/>
</dbReference>
<dbReference type="InterPro" id="IPR001314">
    <property type="entry name" value="Peptidase_S1A"/>
</dbReference>
<dbReference type="PROSITE" id="PS50240">
    <property type="entry name" value="TRYPSIN_DOM"/>
    <property type="match status" value="1"/>
</dbReference>
<name>A0A6P8W6X4_DROAB</name>
<dbReference type="InterPro" id="IPR043504">
    <property type="entry name" value="Peptidase_S1_PA_chymotrypsin"/>
</dbReference>
<dbReference type="GO" id="GO:0004252">
    <property type="term" value="F:serine-type endopeptidase activity"/>
    <property type="evidence" value="ECO:0007669"/>
    <property type="project" value="InterPro"/>
</dbReference>
<dbReference type="PROSITE" id="PS00135">
    <property type="entry name" value="TRYPSIN_SER"/>
    <property type="match status" value="1"/>
</dbReference>
<dbReference type="PANTHER" id="PTHR24260:SF136">
    <property type="entry name" value="GH08193P-RELATED"/>
    <property type="match status" value="1"/>
</dbReference>
<evidence type="ECO:0000259" key="6">
    <source>
        <dbReference type="PROSITE" id="PS50240"/>
    </source>
</evidence>
<dbReference type="PANTHER" id="PTHR24260">
    <property type="match status" value="1"/>
</dbReference>
<dbReference type="OrthoDB" id="6339452at2759"/>
<gene>
    <name evidence="8" type="primary">LOC117564490</name>
</gene>
<keyword evidence="2 5" id="KW-0378">Hydrolase</keyword>
<sequence>MDYRKCTYTIIIILIIDSSIFNKTVVCLSETPCDCIHESECDYVSKAKYFYKDLRILQPCALPSEDFYCCPSPIKTTISERKCKEFSQIENFCKEHHLINRGKPVEPNEISFIASIQMRDKSDDKSPWEWKCGGTLIDPKFVLTAAHCFENIDTATTEITVLLGAHNITETTERNDYGRFNVTIKIHEDYFNSPFGDIALLELGSAADIRTPRIRPACLPTSSGKEIKEFRAAGFGTTNGRDFPSALLQTTLMTKPIENCRLTEDTQLNETLQFCAAPNGRTGGDVCPGDSGGPVFIEYPGRNDCLYAVMGIVSEGNFCNVDDPHTFHTRVWYYREWIESIVWPNEKNS</sequence>
<accession>A0A6P8W6X4</accession>
<dbReference type="AlphaFoldDB" id="A0A6P8W6X4"/>
<dbReference type="FunFam" id="2.40.10.10:FF:000372">
    <property type="entry name" value="Myeloblastin"/>
    <property type="match status" value="1"/>
</dbReference>
<reference evidence="8" key="1">
    <citation type="submission" date="2025-08" db="UniProtKB">
        <authorList>
            <consortium name="RefSeq"/>
        </authorList>
    </citation>
    <scope>IDENTIFICATION</scope>
    <source>
        <strain evidence="8">15112-1751.03</strain>
        <tissue evidence="8">Whole Adult</tissue>
    </source>
</reference>
<dbReference type="PROSITE" id="PS00134">
    <property type="entry name" value="TRYPSIN_HIS"/>
    <property type="match status" value="1"/>
</dbReference>
<dbReference type="Proteomes" id="UP000515160">
    <property type="component" value="Chromosome 2L"/>
</dbReference>
<dbReference type="PRINTS" id="PR00722">
    <property type="entry name" value="CHYMOTRYPSIN"/>
</dbReference>
<organism evidence="7 8">
    <name type="scientific">Drosophila albomicans</name>
    <name type="common">Fruit fly</name>
    <dbReference type="NCBI Taxonomy" id="7291"/>
    <lineage>
        <taxon>Eukaryota</taxon>
        <taxon>Metazoa</taxon>
        <taxon>Ecdysozoa</taxon>
        <taxon>Arthropoda</taxon>
        <taxon>Hexapoda</taxon>
        <taxon>Insecta</taxon>
        <taxon>Pterygota</taxon>
        <taxon>Neoptera</taxon>
        <taxon>Endopterygota</taxon>
        <taxon>Diptera</taxon>
        <taxon>Brachycera</taxon>
        <taxon>Muscomorpha</taxon>
        <taxon>Ephydroidea</taxon>
        <taxon>Drosophilidae</taxon>
        <taxon>Drosophila</taxon>
    </lineage>
</organism>
<evidence type="ECO:0000313" key="7">
    <source>
        <dbReference type="Proteomes" id="UP000515160"/>
    </source>
</evidence>
<dbReference type="GeneID" id="117564490"/>
<dbReference type="InterPro" id="IPR009003">
    <property type="entry name" value="Peptidase_S1_PA"/>
</dbReference>
<keyword evidence="4" id="KW-1015">Disulfide bond</keyword>